<feature type="region of interest" description="Disordered" evidence="1">
    <location>
        <begin position="76"/>
        <end position="109"/>
    </location>
</feature>
<feature type="compositionally biased region" description="Low complexity" evidence="1">
    <location>
        <begin position="375"/>
        <end position="384"/>
    </location>
</feature>
<keyword evidence="3" id="KW-1185">Reference proteome</keyword>
<feature type="compositionally biased region" description="Basic residues" evidence="1">
    <location>
        <begin position="1"/>
        <end position="13"/>
    </location>
</feature>
<feature type="region of interest" description="Disordered" evidence="1">
    <location>
        <begin position="1"/>
        <end position="32"/>
    </location>
</feature>
<dbReference type="AlphaFoldDB" id="A0A9P6LAJ4"/>
<evidence type="ECO:0000313" key="2">
    <source>
        <dbReference type="EMBL" id="KAF9789554.1"/>
    </source>
</evidence>
<dbReference type="OrthoDB" id="3308612at2759"/>
<reference evidence="2" key="2">
    <citation type="submission" date="2020-11" db="EMBL/GenBank/DDBJ databases">
        <authorList>
            <consortium name="DOE Joint Genome Institute"/>
            <person name="Kuo A."/>
            <person name="Miyauchi S."/>
            <person name="Kiss E."/>
            <person name="Drula E."/>
            <person name="Kohler A."/>
            <person name="Sanchez-Garcia M."/>
            <person name="Andreopoulos B."/>
            <person name="Barry K.W."/>
            <person name="Bonito G."/>
            <person name="Buee M."/>
            <person name="Carver A."/>
            <person name="Chen C."/>
            <person name="Cichocki N."/>
            <person name="Clum A."/>
            <person name="Culley D."/>
            <person name="Crous P.W."/>
            <person name="Fauchery L."/>
            <person name="Girlanda M."/>
            <person name="Hayes R."/>
            <person name="Keri Z."/>
            <person name="Labutti K."/>
            <person name="Lipzen A."/>
            <person name="Lombard V."/>
            <person name="Magnuson J."/>
            <person name="Maillard F."/>
            <person name="Morin E."/>
            <person name="Murat C."/>
            <person name="Nolan M."/>
            <person name="Ohm R."/>
            <person name="Pangilinan J."/>
            <person name="Pereira M."/>
            <person name="Perotto S."/>
            <person name="Peter M."/>
            <person name="Riley R."/>
            <person name="Sitrit Y."/>
            <person name="Stielow B."/>
            <person name="Szollosi G."/>
            <person name="Zifcakova L."/>
            <person name="Stursova M."/>
            <person name="Spatafora J.W."/>
            <person name="Tedersoo L."/>
            <person name="Vaario L.-M."/>
            <person name="Yamada A."/>
            <person name="Yan M."/>
            <person name="Wang P."/>
            <person name="Xu J."/>
            <person name="Bruns T."/>
            <person name="Baldrian P."/>
            <person name="Vilgalys R."/>
            <person name="Henrissat B."/>
            <person name="Grigoriev I.V."/>
            <person name="Hibbett D."/>
            <person name="Nagy L.G."/>
            <person name="Martin F.M."/>
        </authorList>
    </citation>
    <scope>NUCLEOTIDE SEQUENCE</scope>
    <source>
        <strain evidence="2">UH-Tt-Lm1</strain>
    </source>
</reference>
<protein>
    <submittedName>
        <fullName evidence="2">Uncharacterized protein</fullName>
    </submittedName>
</protein>
<accession>A0A9P6LAJ4</accession>
<feature type="compositionally biased region" description="Basic and acidic residues" evidence="1">
    <location>
        <begin position="21"/>
        <end position="32"/>
    </location>
</feature>
<comment type="caution">
    <text evidence="2">The sequence shown here is derived from an EMBL/GenBank/DDBJ whole genome shotgun (WGS) entry which is preliminary data.</text>
</comment>
<name>A0A9P6LAJ4_9AGAM</name>
<gene>
    <name evidence="2" type="ORF">BJ322DRAFT_1105412</name>
</gene>
<feature type="compositionally biased region" description="Acidic residues" evidence="1">
    <location>
        <begin position="401"/>
        <end position="431"/>
    </location>
</feature>
<evidence type="ECO:0000256" key="1">
    <source>
        <dbReference type="SAM" id="MobiDB-lite"/>
    </source>
</evidence>
<reference evidence="2" key="1">
    <citation type="journal article" date="2020" name="Nat. Commun.">
        <title>Large-scale genome sequencing of mycorrhizal fungi provides insights into the early evolution of symbiotic traits.</title>
        <authorList>
            <person name="Miyauchi S."/>
            <person name="Kiss E."/>
            <person name="Kuo A."/>
            <person name="Drula E."/>
            <person name="Kohler A."/>
            <person name="Sanchez-Garcia M."/>
            <person name="Morin E."/>
            <person name="Andreopoulos B."/>
            <person name="Barry K.W."/>
            <person name="Bonito G."/>
            <person name="Buee M."/>
            <person name="Carver A."/>
            <person name="Chen C."/>
            <person name="Cichocki N."/>
            <person name="Clum A."/>
            <person name="Culley D."/>
            <person name="Crous P.W."/>
            <person name="Fauchery L."/>
            <person name="Girlanda M."/>
            <person name="Hayes R.D."/>
            <person name="Keri Z."/>
            <person name="LaButti K."/>
            <person name="Lipzen A."/>
            <person name="Lombard V."/>
            <person name="Magnuson J."/>
            <person name="Maillard F."/>
            <person name="Murat C."/>
            <person name="Nolan M."/>
            <person name="Ohm R.A."/>
            <person name="Pangilinan J."/>
            <person name="Pereira M.F."/>
            <person name="Perotto S."/>
            <person name="Peter M."/>
            <person name="Pfister S."/>
            <person name="Riley R."/>
            <person name="Sitrit Y."/>
            <person name="Stielow J.B."/>
            <person name="Szollosi G."/>
            <person name="Zifcakova L."/>
            <person name="Stursova M."/>
            <person name="Spatafora J.W."/>
            <person name="Tedersoo L."/>
            <person name="Vaario L.M."/>
            <person name="Yamada A."/>
            <person name="Yan M."/>
            <person name="Wang P."/>
            <person name="Xu J."/>
            <person name="Bruns T."/>
            <person name="Baldrian P."/>
            <person name="Vilgalys R."/>
            <person name="Dunand C."/>
            <person name="Henrissat B."/>
            <person name="Grigoriev I.V."/>
            <person name="Hibbett D."/>
            <person name="Nagy L.G."/>
            <person name="Martin F.M."/>
        </authorList>
    </citation>
    <scope>NUCLEOTIDE SEQUENCE</scope>
    <source>
        <strain evidence="2">UH-Tt-Lm1</strain>
    </source>
</reference>
<dbReference type="Proteomes" id="UP000736335">
    <property type="component" value="Unassembled WGS sequence"/>
</dbReference>
<evidence type="ECO:0000313" key="3">
    <source>
        <dbReference type="Proteomes" id="UP000736335"/>
    </source>
</evidence>
<proteinExistence type="predicted"/>
<sequence length="442" mass="50254">MTKRKNSKQHKRRVSTDSDSDPPRYEDTTDCSKMDRPVAERCAKDMVDRWKIYQNFPSYILFDAVNPTRVFKKGTVYNEADPDPFPTPNLRDTRDETDEDPDGTLQQYKPKPHIGIRRYGFDVPAPSLKKFLQWSEGETCEISYRRRRKVANKQTYQWSAWIRRKVHPQNARIIHQLLQERKHGFHDRGHESLRRMAYAGNVLEAVGQELDRDNAAGPIRAAPLKALSPILIRQLKGVPDPYGPSIKAAIAPGADLPTIVDITRFYLKDNPLDPKHVRVYRRNIIYSREALWHLAVIAGTQSVESRGDYLDSLETHDLIIEALKRAGLSKERGIPSFNEVEVNAIVRLHLEGFFDSELKRERVLPFLQAALQQRDAQSSSARSQGSITVAAQMREVPRVEGDEDESEQDDLDAEGELEGLDAEGDDQEEEMVGAVTPSNSGS</sequence>
<feature type="region of interest" description="Disordered" evidence="1">
    <location>
        <begin position="375"/>
        <end position="442"/>
    </location>
</feature>
<dbReference type="EMBL" id="WIUZ02000003">
    <property type="protein sequence ID" value="KAF9789554.1"/>
    <property type="molecule type" value="Genomic_DNA"/>
</dbReference>
<organism evidence="2 3">
    <name type="scientific">Thelephora terrestris</name>
    <dbReference type="NCBI Taxonomy" id="56493"/>
    <lineage>
        <taxon>Eukaryota</taxon>
        <taxon>Fungi</taxon>
        <taxon>Dikarya</taxon>
        <taxon>Basidiomycota</taxon>
        <taxon>Agaricomycotina</taxon>
        <taxon>Agaricomycetes</taxon>
        <taxon>Thelephorales</taxon>
        <taxon>Thelephoraceae</taxon>
        <taxon>Thelephora</taxon>
    </lineage>
</organism>